<evidence type="ECO:0000313" key="3">
    <source>
        <dbReference type="Proteomes" id="UP001232063"/>
    </source>
</evidence>
<name>A0AAE3UIM9_9BACT</name>
<dbReference type="Proteomes" id="UP001232063">
    <property type="component" value="Unassembled WGS sequence"/>
</dbReference>
<dbReference type="EMBL" id="JASJOU010000017">
    <property type="protein sequence ID" value="MDJ1505591.1"/>
    <property type="molecule type" value="Genomic_DNA"/>
</dbReference>
<sequence>MTTFPPFKIDPNGHSNQRLSTRTSTKSEVVKMLPNGQSTFNISQQPGIGEGFDVLSFG</sequence>
<accession>A0AAE3UIM9</accession>
<feature type="compositionally biased region" description="Polar residues" evidence="1">
    <location>
        <begin position="13"/>
        <end position="25"/>
    </location>
</feature>
<evidence type="ECO:0000256" key="1">
    <source>
        <dbReference type="SAM" id="MobiDB-lite"/>
    </source>
</evidence>
<comment type="caution">
    <text evidence="2">The sequence shown here is derived from an EMBL/GenBank/DDBJ whole genome shotgun (WGS) entry which is preliminary data.</text>
</comment>
<gene>
    <name evidence="2" type="ORF">QNI22_33355</name>
</gene>
<keyword evidence="3" id="KW-1185">Reference proteome</keyword>
<protein>
    <submittedName>
        <fullName evidence="2">Uncharacterized protein</fullName>
    </submittedName>
</protein>
<feature type="region of interest" description="Disordered" evidence="1">
    <location>
        <begin position="1"/>
        <end position="25"/>
    </location>
</feature>
<proteinExistence type="predicted"/>
<evidence type="ECO:0000313" key="2">
    <source>
        <dbReference type="EMBL" id="MDJ1505591.1"/>
    </source>
</evidence>
<dbReference type="AlphaFoldDB" id="A0AAE3UIM9"/>
<organism evidence="2 3">
    <name type="scientific">Xanthocytophaga agilis</name>
    <dbReference type="NCBI Taxonomy" id="3048010"/>
    <lineage>
        <taxon>Bacteria</taxon>
        <taxon>Pseudomonadati</taxon>
        <taxon>Bacteroidota</taxon>
        <taxon>Cytophagia</taxon>
        <taxon>Cytophagales</taxon>
        <taxon>Rhodocytophagaceae</taxon>
        <taxon>Xanthocytophaga</taxon>
    </lineage>
</organism>
<dbReference type="RefSeq" id="WP_314517770.1">
    <property type="nucleotide sequence ID" value="NZ_JASJOU010000017.1"/>
</dbReference>
<reference evidence="2" key="1">
    <citation type="submission" date="2023-05" db="EMBL/GenBank/DDBJ databases">
        <authorList>
            <person name="Zhang X."/>
        </authorList>
    </citation>
    <scope>NUCLEOTIDE SEQUENCE</scope>
    <source>
        <strain evidence="2">BD1B2-1</strain>
    </source>
</reference>